<dbReference type="RefSeq" id="WP_091405604.1">
    <property type="nucleotide sequence ID" value="NZ_FMYV01000011.1"/>
</dbReference>
<proteinExistence type="predicted"/>
<organism evidence="1 2">
    <name type="scientific">Geotoga petraea</name>
    <dbReference type="NCBI Taxonomy" id="28234"/>
    <lineage>
        <taxon>Bacteria</taxon>
        <taxon>Thermotogati</taxon>
        <taxon>Thermotogota</taxon>
        <taxon>Thermotogae</taxon>
        <taxon>Petrotogales</taxon>
        <taxon>Petrotogaceae</taxon>
        <taxon>Geotoga</taxon>
    </lineage>
</organism>
<sequence>MDSIEKIILDVNRYGFFGRPILNYEYEKKKDQDLIFYLEVMNLYGKFNHEQVIKVLDKNIEHVSNMNIYYLLLTIKMSSLFILNNEEYLSIFNNLYMNLEKIPEPAKKIVTNALISVDAKILEKNKKIPDDYHIDPYLHSNHMMVKARTTDNPKLKKELNLESIITAKKIPNPSLIIANILDIYRANKDPKKRYWLLRTATYYSSYYFSSENRIINIYDEYLKYLKERDYYRYITELFVLTKSFSKLDNLQESGDAEVFDLDLNKKYYRNTQEVQNLFKDYIDSFGINKFSKKAKLGKRAAHNIINGKSDRVHAKTLYELFQDDFFQDKNFYEISVEKFKSYLDNNIEKFIFEIRKKKSRDFLIDLITIMITIKKLNKKVFRNIYNLILNNEDLKLNYNEKMILYIIYKDYSSIFLKAKQRLLKKTFKQFDEEKLVVFYEFFSEKIDFKSRTMLTILLENISRLQEINMKIETTLKIPDNKFFDKKDVLKALWYFDETQRKKLVTLYNNMIEKLY</sequence>
<name>A0A1G6QBC8_9BACT</name>
<dbReference type="AlphaFoldDB" id="A0A1G6QBC8"/>
<gene>
    <name evidence="1" type="ORF">SAMN04488588_2038</name>
</gene>
<reference evidence="1 2" key="1">
    <citation type="submission" date="2016-10" db="EMBL/GenBank/DDBJ databases">
        <authorList>
            <person name="de Groot N.N."/>
        </authorList>
    </citation>
    <scope>NUCLEOTIDE SEQUENCE [LARGE SCALE GENOMIC DNA]</scope>
    <source>
        <strain evidence="1 2">WG14</strain>
    </source>
</reference>
<evidence type="ECO:0000313" key="1">
    <source>
        <dbReference type="EMBL" id="SDC89669.1"/>
    </source>
</evidence>
<protein>
    <submittedName>
        <fullName evidence="1">Uncharacterized protein</fullName>
    </submittedName>
</protein>
<keyword evidence="2" id="KW-1185">Reference proteome</keyword>
<dbReference type="Proteomes" id="UP000199322">
    <property type="component" value="Unassembled WGS sequence"/>
</dbReference>
<dbReference type="EMBL" id="FMYV01000011">
    <property type="protein sequence ID" value="SDC89669.1"/>
    <property type="molecule type" value="Genomic_DNA"/>
</dbReference>
<evidence type="ECO:0000313" key="2">
    <source>
        <dbReference type="Proteomes" id="UP000199322"/>
    </source>
</evidence>
<accession>A0A1G6QBC8</accession>